<dbReference type="Proteomes" id="UP001272242">
    <property type="component" value="Unassembled WGS sequence"/>
</dbReference>
<accession>A0ABU5F6K9</accession>
<proteinExistence type="predicted"/>
<organism evidence="1 2">
    <name type="scientific">Gemmata algarum</name>
    <dbReference type="NCBI Taxonomy" id="2975278"/>
    <lineage>
        <taxon>Bacteria</taxon>
        <taxon>Pseudomonadati</taxon>
        <taxon>Planctomycetota</taxon>
        <taxon>Planctomycetia</taxon>
        <taxon>Gemmatales</taxon>
        <taxon>Gemmataceae</taxon>
        <taxon>Gemmata</taxon>
    </lineage>
</organism>
<reference evidence="2" key="1">
    <citation type="journal article" date="2023" name="Mar. Drugs">
        <title>Gemmata algarum, a Novel Planctomycete Isolated from an Algal Mat, Displays Antimicrobial Activity.</title>
        <authorList>
            <person name="Kumar G."/>
            <person name="Kallscheuer N."/>
            <person name="Kashif M."/>
            <person name="Ahamad S."/>
            <person name="Jagadeeshwari U."/>
            <person name="Pannikurungottu S."/>
            <person name="Haufschild T."/>
            <person name="Kabuu M."/>
            <person name="Sasikala C."/>
            <person name="Jogler C."/>
            <person name="Ramana C."/>
        </authorList>
    </citation>
    <scope>NUCLEOTIDE SEQUENCE [LARGE SCALE GENOMIC DNA]</scope>
    <source>
        <strain evidence="2">JC673</strain>
    </source>
</reference>
<keyword evidence="2" id="KW-1185">Reference proteome</keyword>
<protein>
    <submittedName>
        <fullName evidence="1">Uncharacterized protein</fullName>
    </submittedName>
</protein>
<name>A0ABU5F6K9_9BACT</name>
<evidence type="ECO:0000313" key="1">
    <source>
        <dbReference type="EMBL" id="MDY3561506.1"/>
    </source>
</evidence>
<dbReference type="EMBL" id="JAXBLV010000195">
    <property type="protein sequence ID" value="MDY3561506.1"/>
    <property type="molecule type" value="Genomic_DNA"/>
</dbReference>
<gene>
    <name evidence="1" type="ORF">R5W23_002784</name>
</gene>
<dbReference type="RefSeq" id="WP_320687913.1">
    <property type="nucleotide sequence ID" value="NZ_JAXBLV010000195.1"/>
</dbReference>
<comment type="caution">
    <text evidence="1">The sequence shown here is derived from an EMBL/GenBank/DDBJ whole genome shotgun (WGS) entry which is preliminary data.</text>
</comment>
<sequence>MLTLDTVRAALLSEQPWPKIDALVRAELSNGHTTRQIYSSLMALANEVDATPGLSEDGFDAFGDVLDALTGYCRPECQYKDPPNVKLPTEEEIAKLPRWARVAFAARCARRVLPLFPIKWPIARADEFARITSVVEFTERAAATGHAFVEAAKAAGHAAANIALIASVAQSLPAQAIARCAARGAQTIVNAGEYALPGSESEAVSEAVQFAIEAATAIRVSQAAGGGGDHETESTADSDQAILITRCDFDHLSRFAEAQRWDDNTPIPPEVFGPLWPEGAPKGWPASDVPLRPELVIEGFVREQAAHRVIVDDVVNLFNVLNRYYIVRSGSRLTLDQFNSLLPALVPAEV</sequence>
<evidence type="ECO:0000313" key="2">
    <source>
        <dbReference type="Proteomes" id="UP001272242"/>
    </source>
</evidence>